<dbReference type="GO" id="GO:0003677">
    <property type="term" value="F:DNA binding"/>
    <property type="evidence" value="ECO:0007669"/>
    <property type="project" value="UniProtKB-KW"/>
</dbReference>
<evidence type="ECO:0000256" key="5">
    <source>
        <dbReference type="ARBA" id="ARBA00023125"/>
    </source>
</evidence>
<name>A0A0V9UEA5_9NOCA</name>
<dbReference type="RefSeq" id="WP_060654968.1">
    <property type="nucleotide sequence ID" value="NZ_AZXY01000022.1"/>
</dbReference>
<protein>
    <submittedName>
        <fullName evidence="8">Transposase</fullName>
    </submittedName>
</protein>
<evidence type="ECO:0000256" key="3">
    <source>
        <dbReference type="ARBA" id="ARBA00022578"/>
    </source>
</evidence>
<accession>A0A0V9UEA5</accession>
<dbReference type="GO" id="GO:0006310">
    <property type="term" value="P:DNA recombination"/>
    <property type="evidence" value="ECO:0007669"/>
    <property type="project" value="UniProtKB-KW"/>
</dbReference>
<dbReference type="GO" id="GO:0032196">
    <property type="term" value="P:transposition"/>
    <property type="evidence" value="ECO:0007669"/>
    <property type="project" value="UniProtKB-KW"/>
</dbReference>
<dbReference type="Proteomes" id="UP000053060">
    <property type="component" value="Unassembled WGS sequence"/>
</dbReference>
<dbReference type="NCBIfam" id="NF033581">
    <property type="entry name" value="transpos_IS5_4"/>
    <property type="match status" value="1"/>
</dbReference>
<evidence type="ECO:0000256" key="6">
    <source>
        <dbReference type="ARBA" id="ARBA00023172"/>
    </source>
</evidence>
<organism evidence="8 9">
    <name type="scientific">Rhodococcus pyridinivorans KG-16</name>
    <dbReference type="NCBI Taxonomy" id="1441730"/>
    <lineage>
        <taxon>Bacteria</taxon>
        <taxon>Bacillati</taxon>
        <taxon>Actinomycetota</taxon>
        <taxon>Actinomycetes</taxon>
        <taxon>Mycobacteriales</taxon>
        <taxon>Nocardiaceae</taxon>
        <taxon>Rhodococcus</taxon>
    </lineage>
</organism>
<comment type="caution">
    <text evidence="8">The sequence shown here is derived from an EMBL/GenBank/DDBJ whole genome shotgun (WGS) entry which is preliminary data.</text>
</comment>
<dbReference type="PATRIC" id="fig|1441730.3.peg.5249"/>
<dbReference type="AlphaFoldDB" id="A0A0V9UEA5"/>
<comment type="similarity">
    <text evidence="2">Belongs to the transposase 11 family.</text>
</comment>
<evidence type="ECO:0000256" key="2">
    <source>
        <dbReference type="ARBA" id="ARBA00010075"/>
    </source>
</evidence>
<evidence type="ECO:0000259" key="7">
    <source>
        <dbReference type="Pfam" id="PF13359"/>
    </source>
</evidence>
<keyword evidence="5" id="KW-0238">DNA-binding</keyword>
<feature type="domain" description="DDE Tnp4" evidence="7">
    <location>
        <begin position="106"/>
        <end position="259"/>
    </location>
</feature>
<proteinExistence type="inferred from homology"/>
<keyword evidence="3" id="KW-0815">Transposition</keyword>
<keyword evidence="6" id="KW-0233">DNA recombination</keyword>
<dbReference type="EMBL" id="AZXY01000022">
    <property type="protein sequence ID" value="KSZ56108.1"/>
    <property type="molecule type" value="Genomic_DNA"/>
</dbReference>
<gene>
    <name evidence="8" type="ORF">Z045_24955</name>
</gene>
<dbReference type="InterPro" id="IPR047959">
    <property type="entry name" value="Transpos_IS5"/>
</dbReference>
<dbReference type="GO" id="GO:0046872">
    <property type="term" value="F:metal ion binding"/>
    <property type="evidence" value="ECO:0007669"/>
    <property type="project" value="UniProtKB-KW"/>
</dbReference>
<evidence type="ECO:0000256" key="4">
    <source>
        <dbReference type="ARBA" id="ARBA00022723"/>
    </source>
</evidence>
<reference evidence="8 9" key="2">
    <citation type="journal article" date="2016" name="Genome Announc.">
        <title>Draft Genome Sequence of a Versatile Hydrocarbon-Degrading Bacterium, Rhodococcus pyridinivorans Strain KG-16, Collected from Oil Fields in India.</title>
        <authorList>
            <person name="Aggarwal R.K."/>
            <person name="Dawar C."/>
            <person name="Phanindranath R."/>
            <person name="Mutnuri L."/>
            <person name="Dayal A.M."/>
        </authorList>
    </citation>
    <scope>NUCLEOTIDE SEQUENCE [LARGE SCALE GENOMIC DNA]</scope>
    <source>
        <strain evidence="8 9">KG-16</strain>
    </source>
</reference>
<reference evidence="9" key="1">
    <citation type="submission" date="2015-01" db="EMBL/GenBank/DDBJ databases">
        <title>Draft genome sequence of Rhodococcus pyridinivorans strain KG-16, a hydrocarbon-degrading bacterium.</title>
        <authorList>
            <person name="Aggarwal R.K."/>
            <person name="Dawar C."/>
        </authorList>
    </citation>
    <scope>NUCLEOTIDE SEQUENCE [LARGE SCALE GENOMIC DNA]</scope>
    <source>
        <strain evidence="9">KG-16</strain>
    </source>
</reference>
<evidence type="ECO:0000256" key="1">
    <source>
        <dbReference type="ARBA" id="ARBA00001968"/>
    </source>
</evidence>
<dbReference type="InterPro" id="IPR027806">
    <property type="entry name" value="HARBI1_dom"/>
</dbReference>
<comment type="cofactor">
    <cofactor evidence="1">
        <name>a divalent metal cation</name>
        <dbReference type="ChEBI" id="CHEBI:60240"/>
    </cofactor>
</comment>
<sequence length="267" mass="29191">MISYRATLDVPEHTLAFVCRVLAAHRTRVDRRPWQRAATVYVQAVMVLRWFRNGTDVAALARDARVSMATAYRYLHEGIDVIAARAPDLHDVLAHGIESGWEHVSLDGTLIASSRCRERSDTGHDVWYSGKHRRHGGNVQVLTDPTGYPVWVSDVEPGSVHDITAAHRHGVLGALYAAAAGGMPTLADKGYTGAGIGVHTPVKGHHLDADTRCRNTILSALRAPAERANALLKTRWKALQRINLCPWKIGAIIAAALVLLHLQAPAR</sequence>
<dbReference type="Pfam" id="PF13359">
    <property type="entry name" value="DDE_Tnp_4"/>
    <property type="match status" value="1"/>
</dbReference>
<keyword evidence="4" id="KW-0479">Metal-binding</keyword>
<evidence type="ECO:0000313" key="8">
    <source>
        <dbReference type="EMBL" id="KSZ56108.1"/>
    </source>
</evidence>
<evidence type="ECO:0000313" key="9">
    <source>
        <dbReference type="Proteomes" id="UP000053060"/>
    </source>
</evidence>